<evidence type="ECO:0000256" key="1">
    <source>
        <dbReference type="SAM" id="MobiDB-lite"/>
    </source>
</evidence>
<gene>
    <name evidence="2" type="ORF">TPAB3V08_LOCUS8685</name>
</gene>
<reference evidence="2" key="1">
    <citation type="submission" date="2021-03" db="EMBL/GenBank/DDBJ databases">
        <authorList>
            <person name="Tran Van P."/>
        </authorList>
    </citation>
    <scope>NUCLEOTIDE SEQUENCE</scope>
</reference>
<keyword evidence="3" id="KW-1185">Reference proteome</keyword>
<evidence type="ECO:0000313" key="2">
    <source>
        <dbReference type="EMBL" id="CAG2061732.1"/>
    </source>
</evidence>
<evidence type="ECO:0000313" key="3">
    <source>
        <dbReference type="Proteomes" id="UP001153148"/>
    </source>
</evidence>
<name>A0ABN7P8K1_TIMPD</name>
<sequence length="70" mass="7184">MNWANSCSFRKLASSLDHSTNWNGLPGPPGERGGSGPKGDKGDRGDSGPVGPEGIQGSKGQSLVYPNEEG</sequence>
<dbReference type="Pfam" id="PF01391">
    <property type="entry name" value="Collagen"/>
    <property type="match status" value="1"/>
</dbReference>
<protein>
    <submittedName>
        <fullName evidence="2">Uncharacterized protein</fullName>
    </submittedName>
</protein>
<comment type="caution">
    <text evidence="2">The sequence shown here is derived from an EMBL/GenBank/DDBJ whole genome shotgun (WGS) entry which is preliminary data.</text>
</comment>
<organism evidence="2 3">
    <name type="scientific">Timema podura</name>
    <name type="common">Walking stick</name>
    <dbReference type="NCBI Taxonomy" id="61482"/>
    <lineage>
        <taxon>Eukaryota</taxon>
        <taxon>Metazoa</taxon>
        <taxon>Ecdysozoa</taxon>
        <taxon>Arthropoda</taxon>
        <taxon>Hexapoda</taxon>
        <taxon>Insecta</taxon>
        <taxon>Pterygota</taxon>
        <taxon>Neoptera</taxon>
        <taxon>Polyneoptera</taxon>
        <taxon>Phasmatodea</taxon>
        <taxon>Timematodea</taxon>
        <taxon>Timematoidea</taxon>
        <taxon>Timematidae</taxon>
        <taxon>Timema</taxon>
    </lineage>
</organism>
<dbReference type="Proteomes" id="UP001153148">
    <property type="component" value="Unassembled WGS sequence"/>
</dbReference>
<dbReference type="InterPro" id="IPR008160">
    <property type="entry name" value="Collagen"/>
</dbReference>
<dbReference type="EMBL" id="CAJPIN010017038">
    <property type="protein sequence ID" value="CAG2061732.1"/>
    <property type="molecule type" value="Genomic_DNA"/>
</dbReference>
<feature type="region of interest" description="Disordered" evidence="1">
    <location>
        <begin position="17"/>
        <end position="70"/>
    </location>
</feature>
<accession>A0ABN7P8K1</accession>
<proteinExistence type="predicted"/>